<comment type="caution">
    <text evidence="1">The sequence shown here is derived from an EMBL/GenBank/DDBJ whole genome shotgun (WGS) entry which is preliminary data.</text>
</comment>
<dbReference type="EMBL" id="MFKV01000008">
    <property type="protein sequence ID" value="OGG50674.1"/>
    <property type="molecule type" value="Genomic_DNA"/>
</dbReference>
<dbReference type="Pfam" id="PF07963">
    <property type="entry name" value="N_methyl"/>
    <property type="match status" value="1"/>
</dbReference>
<dbReference type="NCBIfam" id="TIGR02532">
    <property type="entry name" value="IV_pilin_GFxxxE"/>
    <property type="match status" value="1"/>
</dbReference>
<organism evidence="1 2">
    <name type="scientific">Candidatus Kaiserbacteria bacterium RIFCSPHIGHO2_01_FULL_54_36</name>
    <dbReference type="NCBI Taxonomy" id="1798482"/>
    <lineage>
        <taxon>Bacteria</taxon>
        <taxon>Candidatus Kaiseribacteriota</taxon>
    </lineage>
</organism>
<sequence>MKKEKTPQKGFTLIETLVAVALLSIAVVAPMSLASKSLSSARYARDQITSFYLAQEAIEALRSIRDAQILLIAQSASGAPDIFGPIPHDNSPFIIDARKTDPGSAITPCSGGACPPLQTNHSLYGYESGWENTHFTRTVRACFIQSNGSCASAATGELRVSVTVEWQAGPIQKRTFSISENLYRWVVDGSAQE</sequence>
<accession>A0A1F6CN96</accession>
<evidence type="ECO:0000313" key="2">
    <source>
        <dbReference type="Proteomes" id="UP000178370"/>
    </source>
</evidence>
<reference evidence="1 2" key="1">
    <citation type="journal article" date="2016" name="Nat. Commun.">
        <title>Thousands of microbial genomes shed light on interconnected biogeochemical processes in an aquifer system.</title>
        <authorList>
            <person name="Anantharaman K."/>
            <person name="Brown C.T."/>
            <person name="Hug L.A."/>
            <person name="Sharon I."/>
            <person name="Castelle C.J."/>
            <person name="Probst A.J."/>
            <person name="Thomas B.C."/>
            <person name="Singh A."/>
            <person name="Wilkins M.J."/>
            <person name="Karaoz U."/>
            <person name="Brodie E.L."/>
            <person name="Williams K.H."/>
            <person name="Hubbard S.S."/>
            <person name="Banfield J.F."/>
        </authorList>
    </citation>
    <scope>NUCLEOTIDE SEQUENCE [LARGE SCALE GENOMIC DNA]</scope>
</reference>
<protein>
    <recommendedName>
        <fullName evidence="3">Prepilin-type N-terminal cleavage/methylation domain-containing protein</fullName>
    </recommendedName>
</protein>
<name>A0A1F6CN96_9BACT</name>
<proteinExistence type="predicted"/>
<dbReference type="Proteomes" id="UP000178370">
    <property type="component" value="Unassembled WGS sequence"/>
</dbReference>
<gene>
    <name evidence="1" type="ORF">A2763_03655</name>
</gene>
<evidence type="ECO:0008006" key="3">
    <source>
        <dbReference type="Google" id="ProtNLM"/>
    </source>
</evidence>
<dbReference type="InterPro" id="IPR012902">
    <property type="entry name" value="N_methyl_site"/>
</dbReference>
<dbReference type="PROSITE" id="PS00409">
    <property type="entry name" value="PROKAR_NTER_METHYL"/>
    <property type="match status" value="1"/>
</dbReference>
<dbReference type="AlphaFoldDB" id="A0A1F6CN96"/>
<evidence type="ECO:0000313" key="1">
    <source>
        <dbReference type="EMBL" id="OGG50674.1"/>
    </source>
</evidence>
<dbReference type="STRING" id="1798482.A2763_03655"/>